<dbReference type="SUPFAM" id="SSF82199">
    <property type="entry name" value="SET domain"/>
    <property type="match status" value="1"/>
</dbReference>
<dbReference type="OrthoDB" id="279507at2"/>
<dbReference type="Pfam" id="PF00856">
    <property type="entry name" value="SET"/>
    <property type="match status" value="1"/>
</dbReference>
<evidence type="ECO:0000313" key="2">
    <source>
        <dbReference type="EMBL" id="SJZ48330.1"/>
    </source>
</evidence>
<feature type="domain" description="SET" evidence="1">
    <location>
        <begin position="4"/>
        <end position="113"/>
    </location>
</feature>
<name>A0A1T4L1B5_9BACT</name>
<dbReference type="InterPro" id="IPR009207">
    <property type="entry name" value="SET7_MeTrfase"/>
</dbReference>
<dbReference type="CDD" id="cd10540">
    <property type="entry name" value="SET_SpSet7-like"/>
    <property type="match status" value="1"/>
</dbReference>
<dbReference type="InterPro" id="IPR046341">
    <property type="entry name" value="SET_dom_sf"/>
</dbReference>
<dbReference type="STRING" id="413434.SAMN04488132_102240"/>
<dbReference type="PIRSF" id="PIRSF022536">
    <property type="entry name" value="A612L_SET"/>
    <property type="match status" value="1"/>
</dbReference>
<proteinExistence type="predicted"/>
<dbReference type="PROSITE" id="PS50280">
    <property type="entry name" value="SET"/>
    <property type="match status" value="1"/>
</dbReference>
<dbReference type="EMBL" id="FUWH01000002">
    <property type="protein sequence ID" value="SJZ48330.1"/>
    <property type="molecule type" value="Genomic_DNA"/>
</dbReference>
<evidence type="ECO:0000259" key="1">
    <source>
        <dbReference type="PROSITE" id="PS50280"/>
    </source>
</evidence>
<reference evidence="2 3" key="1">
    <citation type="submission" date="2017-02" db="EMBL/GenBank/DDBJ databases">
        <authorList>
            <person name="Peterson S.W."/>
        </authorList>
    </citation>
    <scope>NUCLEOTIDE SEQUENCE [LARGE SCALE GENOMIC DNA]</scope>
    <source>
        <strain evidence="2 3">DSM 22335</strain>
    </source>
</reference>
<sequence length="127" mass="14302">MLLPCLTIAPSGDRGRGVFTTEPLASGTIIEISPVLVLDPEERAHAEKTMLFDYIFEWGDDYKSACVALGYLSMYNHSYSANCLYEMDYESETIRITTVKDVAAGEELFINYNADPDETKPIWFEAK</sequence>
<dbReference type="InterPro" id="IPR001214">
    <property type="entry name" value="SET_dom"/>
</dbReference>
<gene>
    <name evidence="2" type="ORF">SAMN04488132_102240</name>
</gene>
<keyword evidence="3" id="KW-1185">Reference proteome</keyword>
<dbReference type="Proteomes" id="UP000190888">
    <property type="component" value="Unassembled WGS sequence"/>
</dbReference>
<protein>
    <recommendedName>
        <fullName evidence="1">SET domain-containing protein</fullName>
    </recommendedName>
</protein>
<accession>A0A1T4L1B5</accession>
<dbReference type="AlphaFoldDB" id="A0A1T4L1B5"/>
<dbReference type="Gene3D" id="2.170.270.10">
    <property type="entry name" value="SET domain"/>
    <property type="match status" value="1"/>
</dbReference>
<organism evidence="2 3">
    <name type="scientific">Sediminibacterium ginsengisoli</name>
    <dbReference type="NCBI Taxonomy" id="413434"/>
    <lineage>
        <taxon>Bacteria</taxon>
        <taxon>Pseudomonadati</taxon>
        <taxon>Bacteroidota</taxon>
        <taxon>Chitinophagia</taxon>
        <taxon>Chitinophagales</taxon>
        <taxon>Chitinophagaceae</taxon>
        <taxon>Sediminibacterium</taxon>
    </lineage>
</organism>
<dbReference type="RefSeq" id="WP_078830202.1">
    <property type="nucleotide sequence ID" value="NZ_FUWH01000002.1"/>
</dbReference>
<dbReference type="SMART" id="SM00317">
    <property type="entry name" value="SET"/>
    <property type="match status" value="1"/>
</dbReference>
<evidence type="ECO:0000313" key="3">
    <source>
        <dbReference type="Proteomes" id="UP000190888"/>
    </source>
</evidence>
<dbReference type="GO" id="GO:0062122">
    <property type="term" value="F:histone H3K37 methyltransferase activity"/>
    <property type="evidence" value="ECO:0007669"/>
    <property type="project" value="InterPro"/>
</dbReference>